<dbReference type="GO" id="GO:0003676">
    <property type="term" value="F:nucleic acid binding"/>
    <property type="evidence" value="ECO:0007669"/>
    <property type="project" value="InterPro"/>
</dbReference>
<feature type="domain" description="RNase H type-1" evidence="1">
    <location>
        <begin position="1"/>
        <end position="130"/>
    </location>
</feature>
<dbReference type="InterPro" id="IPR036397">
    <property type="entry name" value="RNaseH_sf"/>
</dbReference>
<evidence type="ECO:0000313" key="3">
    <source>
        <dbReference type="Proteomes" id="UP000094714"/>
    </source>
</evidence>
<dbReference type="PATRIC" id="fig|1613.112.peg.196"/>
<sequence>MIKLYSDAATKGNPGPTGLGWLIVAGGKQRQQSATLNRADNHHGEFAAATAAFDDLLANYGHDQVVMFYTDSRLLADAIGKGYAKHYQSELDQLLERIDALPTVVTQWVSESQNHGAHSLANQALQRLLKTEH</sequence>
<proteinExistence type="predicted"/>
<dbReference type="Proteomes" id="UP000094714">
    <property type="component" value="Chromosome"/>
</dbReference>
<dbReference type="Pfam" id="PF00075">
    <property type="entry name" value="RNase_H"/>
    <property type="match status" value="1"/>
</dbReference>
<dbReference type="AlphaFoldDB" id="A0A1D7ZUV5"/>
<evidence type="ECO:0000313" key="2">
    <source>
        <dbReference type="EMBL" id="AOR73663.1"/>
    </source>
</evidence>
<dbReference type="SUPFAM" id="SSF53098">
    <property type="entry name" value="Ribonuclease H-like"/>
    <property type="match status" value="1"/>
</dbReference>
<dbReference type="GO" id="GO:0004523">
    <property type="term" value="F:RNA-DNA hybrid ribonuclease activity"/>
    <property type="evidence" value="ECO:0007669"/>
    <property type="project" value="InterPro"/>
</dbReference>
<evidence type="ECO:0000259" key="1">
    <source>
        <dbReference type="PROSITE" id="PS50879"/>
    </source>
</evidence>
<dbReference type="PROSITE" id="PS50879">
    <property type="entry name" value="RNASE_H_1"/>
    <property type="match status" value="1"/>
</dbReference>
<dbReference type="Gene3D" id="3.30.420.10">
    <property type="entry name" value="Ribonuclease H-like superfamily/Ribonuclease H"/>
    <property type="match status" value="1"/>
</dbReference>
<dbReference type="InterPro" id="IPR012337">
    <property type="entry name" value="RNaseH-like_sf"/>
</dbReference>
<name>A0A1D7ZUV5_LIMFE</name>
<dbReference type="CDD" id="cd09279">
    <property type="entry name" value="RNase_HI_like"/>
    <property type="match status" value="1"/>
</dbReference>
<protein>
    <submittedName>
        <fullName evidence="2">Putative ribonuclease H</fullName>
    </submittedName>
</protein>
<gene>
    <name evidence="2" type="ORF">LACFE_CDS0184</name>
</gene>
<dbReference type="RefSeq" id="WP_069775627.1">
    <property type="nucleotide sequence ID" value="NZ_CP017151.1"/>
</dbReference>
<dbReference type="EMBL" id="CP017151">
    <property type="protein sequence ID" value="AOR73663.1"/>
    <property type="molecule type" value="Genomic_DNA"/>
</dbReference>
<reference evidence="2 3" key="1">
    <citation type="submission" date="2016-09" db="EMBL/GenBank/DDBJ databases">
        <title>Genome Sequence of the Lactobacillus fermentum strain NCC2970 (CNCM I-5068).</title>
        <authorList>
            <person name="Barretto C."/>
            <person name="Ngom-Bru C."/>
            <person name="Genevaz A."/>
            <person name="Fournier C."/>
            <person name="Moine D."/>
            <person name="Kassam M."/>
            <person name="Iltis A."/>
            <person name="Sagory-Zalkind P."/>
            <person name="Faucherand G."/>
            <person name="Descombes P."/>
            <person name="Duboux S."/>
        </authorList>
    </citation>
    <scope>NUCLEOTIDE SEQUENCE [LARGE SCALE GENOMIC DNA]</scope>
    <source>
        <strain evidence="2 3">NCC2970</strain>
    </source>
</reference>
<dbReference type="InterPro" id="IPR002156">
    <property type="entry name" value="RNaseH_domain"/>
</dbReference>
<organism evidence="2 3">
    <name type="scientific">Limosilactobacillus fermentum</name>
    <name type="common">Lactobacillus fermentum</name>
    <dbReference type="NCBI Taxonomy" id="1613"/>
    <lineage>
        <taxon>Bacteria</taxon>
        <taxon>Bacillati</taxon>
        <taxon>Bacillota</taxon>
        <taxon>Bacilli</taxon>
        <taxon>Lactobacillales</taxon>
        <taxon>Lactobacillaceae</taxon>
        <taxon>Limosilactobacillus</taxon>
    </lineage>
</organism>
<accession>A0A1D7ZUV5</accession>